<dbReference type="GO" id="GO:0008270">
    <property type="term" value="F:zinc ion binding"/>
    <property type="evidence" value="ECO:0007669"/>
    <property type="project" value="UniProtKB-KW"/>
</dbReference>
<keyword evidence="1" id="KW-0863">Zinc-finger</keyword>
<dbReference type="PROSITE" id="PS00028">
    <property type="entry name" value="ZINC_FINGER_C2H2_1"/>
    <property type="match status" value="1"/>
</dbReference>
<organism evidence="4 5">
    <name type="scientific">Caerostris darwini</name>
    <dbReference type="NCBI Taxonomy" id="1538125"/>
    <lineage>
        <taxon>Eukaryota</taxon>
        <taxon>Metazoa</taxon>
        <taxon>Ecdysozoa</taxon>
        <taxon>Arthropoda</taxon>
        <taxon>Chelicerata</taxon>
        <taxon>Arachnida</taxon>
        <taxon>Araneae</taxon>
        <taxon>Araneomorphae</taxon>
        <taxon>Entelegynae</taxon>
        <taxon>Araneoidea</taxon>
        <taxon>Araneidae</taxon>
        <taxon>Caerostris</taxon>
    </lineage>
</organism>
<dbReference type="Proteomes" id="UP001054837">
    <property type="component" value="Unassembled WGS sequence"/>
</dbReference>
<dbReference type="EMBL" id="BPLQ01003113">
    <property type="protein sequence ID" value="GIX98101.1"/>
    <property type="molecule type" value="Genomic_DNA"/>
</dbReference>
<evidence type="ECO:0000313" key="4">
    <source>
        <dbReference type="EMBL" id="GIX98101.1"/>
    </source>
</evidence>
<comment type="caution">
    <text evidence="4">The sequence shown here is derived from an EMBL/GenBank/DDBJ whole genome shotgun (WGS) entry which is preliminary data.</text>
</comment>
<dbReference type="InterPro" id="IPR013087">
    <property type="entry name" value="Znf_C2H2_type"/>
</dbReference>
<keyword evidence="1" id="KW-0479">Metal-binding</keyword>
<protein>
    <recommendedName>
        <fullName evidence="3">C2H2-type domain-containing protein</fullName>
    </recommendedName>
</protein>
<evidence type="ECO:0000259" key="3">
    <source>
        <dbReference type="PROSITE" id="PS50157"/>
    </source>
</evidence>
<evidence type="ECO:0000313" key="5">
    <source>
        <dbReference type="Proteomes" id="UP001054837"/>
    </source>
</evidence>
<proteinExistence type="predicted"/>
<dbReference type="AlphaFoldDB" id="A0AAV4PLY6"/>
<feature type="non-terminal residue" evidence="4">
    <location>
        <position position="1"/>
    </location>
</feature>
<feature type="region of interest" description="Disordered" evidence="2">
    <location>
        <begin position="51"/>
        <end position="81"/>
    </location>
</feature>
<feature type="domain" description="C2H2-type" evidence="3">
    <location>
        <begin position="19"/>
        <end position="46"/>
    </location>
</feature>
<sequence length="94" mass="10465">RRDLFPERSSSVRFDFVKLCCIQCRRHFSSVSGLELHIKDHHGIDIHGTEELVKSSPSPSKVYSSHPSELTQLGPCSGPPKRAPFASIASASFW</sequence>
<dbReference type="PROSITE" id="PS50157">
    <property type="entry name" value="ZINC_FINGER_C2H2_2"/>
    <property type="match status" value="1"/>
</dbReference>
<keyword evidence="1" id="KW-0862">Zinc</keyword>
<keyword evidence="5" id="KW-1185">Reference proteome</keyword>
<evidence type="ECO:0000256" key="2">
    <source>
        <dbReference type="SAM" id="MobiDB-lite"/>
    </source>
</evidence>
<name>A0AAV4PLY6_9ARAC</name>
<evidence type="ECO:0000256" key="1">
    <source>
        <dbReference type="PROSITE-ProRule" id="PRU00042"/>
    </source>
</evidence>
<gene>
    <name evidence="4" type="ORF">CDAR_287271</name>
</gene>
<feature type="compositionally biased region" description="Low complexity" evidence="2">
    <location>
        <begin position="54"/>
        <end position="68"/>
    </location>
</feature>
<reference evidence="4 5" key="1">
    <citation type="submission" date="2021-06" db="EMBL/GenBank/DDBJ databases">
        <title>Caerostris darwini draft genome.</title>
        <authorList>
            <person name="Kono N."/>
            <person name="Arakawa K."/>
        </authorList>
    </citation>
    <scope>NUCLEOTIDE SEQUENCE [LARGE SCALE GENOMIC DNA]</scope>
</reference>
<accession>A0AAV4PLY6</accession>